<name>A0A0W0WZK7_9GAMM</name>
<evidence type="ECO:0000256" key="6">
    <source>
        <dbReference type="ARBA" id="ARBA00022576"/>
    </source>
</evidence>
<dbReference type="Gene3D" id="3.40.640.10">
    <property type="entry name" value="Type I PLP-dependent aspartate aminotransferase-like (Major domain)"/>
    <property type="match status" value="1"/>
</dbReference>
<evidence type="ECO:0000256" key="7">
    <source>
        <dbReference type="ARBA" id="ARBA00022605"/>
    </source>
</evidence>
<organism evidence="14 15">
    <name type="scientific">Legionella oakridgensis</name>
    <dbReference type="NCBI Taxonomy" id="29423"/>
    <lineage>
        <taxon>Bacteria</taxon>
        <taxon>Pseudomonadati</taxon>
        <taxon>Pseudomonadota</taxon>
        <taxon>Gammaproteobacteria</taxon>
        <taxon>Legionellales</taxon>
        <taxon>Legionellaceae</taxon>
        <taxon>Legionella</taxon>
    </lineage>
</organism>
<comment type="pathway">
    <text evidence="2">Amino-acid biosynthesis; L-histidine biosynthesis; L-histidine from 5-phospho-alpha-D-ribose 1-diphosphate: step 7/9.</text>
</comment>
<comment type="caution">
    <text evidence="14">The sequence shown here is derived from an EMBL/GenBank/DDBJ whole genome shotgun (WGS) entry which is preliminary data.</text>
</comment>
<dbReference type="GO" id="GO:0030170">
    <property type="term" value="F:pyridoxal phosphate binding"/>
    <property type="evidence" value="ECO:0007669"/>
    <property type="project" value="InterPro"/>
</dbReference>
<gene>
    <name evidence="14" type="primary">hisC</name>
    <name evidence="14" type="ORF">Loak_1451</name>
</gene>
<dbReference type="GO" id="GO:0004400">
    <property type="term" value="F:histidinol-phosphate transaminase activity"/>
    <property type="evidence" value="ECO:0007669"/>
    <property type="project" value="UniProtKB-EC"/>
</dbReference>
<feature type="domain" description="Aminotransferase class I/classII large" evidence="13">
    <location>
        <begin position="33"/>
        <end position="347"/>
    </location>
</feature>
<reference evidence="14 15" key="1">
    <citation type="submission" date="2015-11" db="EMBL/GenBank/DDBJ databases">
        <title>Genomic analysis of 38 Legionella species identifies large and diverse effector repertoires.</title>
        <authorList>
            <person name="Burstein D."/>
            <person name="Amaro F."/>
            <person name="Zusman T."/>
            <person name="Lifshitz Z."/>
            <person name="Cohen O."/>
            <person name="Gilbert J.A."/>
            <person name="Pupko T."/>
            <person name="Shuman H.A."/>
            <person name="Segal G."/>
        </authorList>
    </citation>
    <scope>NUCLEOTIDE SEQUENCE [LARGE SCALE GENOMIC DNA]</scope>
    <source>
        <strain evidence="14 15">Oak Ridge-10</strain>
    </source>
</reference>
<evidence type="ECO:0000256" key="4">
    <source>
        <dbReference type="ARBA" id="ARBA00011738"/>
    </source>
</evidence>
<dbReference type="SUPFAM" id="SSF53383">
    <property type="entry name" value="PLP-dependent transferases"/>
    <property type="match status" value="1"/>
</dbReference>
<evidence type="ECO:0000256" key="3">
    <source>
        <dbReference type="ARBA" id="ARBA00007970"/>
    </source>
</evidence>
<evidence type="ECO:0000256" key="10">
    <source>
        <dbReference type="ARBA" id="ARBA00023102"/>
    </source>
</evidence>
<dbReference type="InterPro" id="IPR005861">
    <property type="entry name" value="HisP_aminotrans"/>
</dbReference>
<evidence type="ECO:0000313" key="14">
    <source>
        <dbReference type="EMBL" id="KTD37775.1"/>
    </source>
</evidence>
<dbReference type="Proteomes" id="UP000054858">
    <property type="component" value="Unassembled WGS sequence"/>
</dbReference>
<dbReference type="InterPro" id="IPR015421">
    <property type="entry name" value="PyrdxlP-dep_Trfase_major"/>
</dbReference>
<dbReference type="PANTHER" id="PTHR42885:SF2">
    <property type="entry name" value="HISTIDINOL-PHOSPHATE AMINOTRANSFERASE"/>
    <property type="match status" value="1"/>
</dbReference>
<evidence type="ECO:0000256" key="1">
    <source>
        <dbReference type="ARBA" id="ARBA00001933"/>
    </source>
</evidence>
<comment type="similarity">
    <text evidence="3">Belongs to the class-II pyridoxal-phosphate-dependent aminotransferase family. Histidinol-phosphate aminotransferase subfamily.</text>
</comment>
<sequence>MSVLKLMRPDLAFIQTYSMNHESFKHKLDANELPWSPIISTDMALNHYPTRAAQQELQKQLAHCYQVDPEELLLTRGSDEGIDLLMRLFLRAGLDSILQCPPTFSMYAFYAGLQQAGIIDCPLQENDTGFQLSCEAIQESWRPDCKLIMLCRPNNPTGNLIELATIANLCRQFNNKAMIVVDEAYVEFSDAPSAATLISSIDNLIVLRTLSKAYGLAGLRLGAILAQPQVIQALQTITAPFTLSTAVIHLSLQGLKNKSWLIQTKQRMLSLRTELIAGLQSSPWIDKIYPTAANFVLIKTSHAKTLAQWFKQQSIAIRFFGEHSLLPHHLRITVGNQHQNAQLLSALNLFSGE</sequence>
<evidence type="ECO:0000256" key="9">
    <source>
        <dbReference type="ARBA" id="ARBA00022898"/>
    </source>
</evidence>
<evidence type="ECO:0000256" key="2">
    <source>
        <dbReference type="ARBA" id="ARBA00005011"/>
    </source>
</evidence>
<keyword evidence="6 14" id="KW-0032">Aminotransferase</keyword>
<dbReference type="PANTHER" id="PTHR42885">
    <property type="entry name" value="HISTIDINOL-PHOSPHATE AMINOTRANSFERASE-RELATED"/>
    <property type="match status" value="1"/>
</dbReference>
<comment type="cofactor">
    <cofactor evidence="1 12">
        <name>pyridoxal 5'-phosphate</name>
        <dbReference type="ChEBI" id="CHEBI:597326"/>
    </cofactor>
</comment>
<dbReference type="InterPro" id="IPR004839">
    <property type="entry name" value="Aminotransferase_I/II_large"/>
</dbReference>
<dbReference type="PATRIC" id="fig|29423.5.peg.1522"/>
<comment type="subunit">
    <text evidence="4">Homodimer.</text>
</comment>
<dbReference type="EC" id="2.6.1.9" evidence="5"/>
<protein>
    <recommendedName>
        <fullName evidence="5">histidinol-phosphate transaminase</fullName>
        <ecNumber evidence="5">2.6.1.9</ecNumber>
    </recommendedName>
</protein>
<dbReference type="InterPro" id="IPR001917">
    <property type="entry name" value="Aminotrans_II_pyridoxalP_BS"/>
</dbReference>
<dbReference type="RefSeq" id="WP_058388882.1">
    <property type="nucleotide sequence ID" value="NZ_LCUA01000002.1"/>
</dbReference>
<dbReference type="PROSITE" id="PS00599">
    <property type="entry name" value="AA_TRANSFER_CLASS_2"/>
    <property type="match status" value="1"/>
</dbReference>
<evidence type="ECO:0000313" key="15">
    <source>
        <dbReference type="Proteomes" id="UP000054858"/>
    </source>
</evidence>
<dbReference type="EMBL" id="LNYP01000029">
    <property type="protein sequence ID" value="KTD37775.1"/>
    <property type="molecule type" value="Genomic_DNA"/>
</dbReference>
<evidence type="ECO:0000256" key="11">
    <source>
        <dbReference type="ARBA" id="ARBA00047481"/>
    </source>
</evidence>
<dbReference type="InterPro" id="IPR015424">
    <property type="entry name" value="PyrdxlP-dep_Trfase"/>
</dbReference>
<dbReference type="Gene3D" id="3.90.1150.10">
    <property type="entry name" value="Aspartate Aminotransferase, domain 1"/>
    <property type="match status" value="1"/>
</dbReference>
<comment type="catalytic activity">
    <reaction evidence="11">
        <text>L-histidinol phosphate + 2-oxoglutarate = 3-(imidazol-4-yl)-2-oxopropyl phosphate + L-glutamate</text>
        <dbReference type="Rhea" id="RHEA:23744"/>
        <dbReference type="ChEBI" id="CHEBI:16810"/>
        <dbReference type="ChEBI" id="CHEBI:29985"/>
        <dbReference type="ChEBI" id="CHEBI:57766"/>
        <dbReference type="ChEBI" id="CHEBI:57980"/>
        <dbReference type="EC" id="2.6.1.9"/>
    </reaction>
</comment>
<evidence type="ECO:0000256" key="12">
    <source>
        <dbReference type="RuleBase" id="RU003693"/>
    </source>
</evidence>
<evidence type="ECO:0000256" key="8">
    <source>
        <dbReference type="ARBA" id="ARBA00022679"/>
    </source>
</evidence>
<dbReference type="Pfam" id="PF00155">
    <property type="entry name" value="Aminotran_1_2"/>
    <property type="match status" value="1"/>
</dbReference>
<evidence type="ECO:0000259" key="13">
    <source>
        <dbReference type="Pfam" id="PF00155"/>
    </source>
</evidence>
<dbReference type="CDD" id="cd00609">
    <property type="entry name" value="AAT_like"/>
    <property type="match status" value="1"/>
</dbReference>
<dbReference type="NCBIfam" id="TIGR01141">
    <property type="entry name" value="hisC"/>
    <property type="match status" value="1"/>
</dbReference>
<keyword evidence="9 12" id="KW-0663">Pyridoxal phosphate</keyword>
<evidence type="ECO:0000256" key="5">
    <source>
        <dbReference type="ARBA" id="ARBA00012748"/>
    </source>
</evidence>
<proteinExistence type="inferred from homology"/>
<dbReference type="AlphaFoldDB" id="A0A0W0WZK7"/>
<dbReference type="InterPro" id="IPR015422">
    <property type="entry name" value="PyrdxlP-dep_Trfase_small"/>
</dbReference>
<keyword evidence="10" id="KW-0368">Histidine biosynthesis</keyword>
<dbReference type="UniPathway" id="UPA00031">
    <property type="reaction ID" value="UER00012"/>
</dbReference>
<keyword evidence="7" id="KW-0028">Amino-acid biosynthesis</keyword>
<dbReference type="GO" id="GO:0000105">
    <property type="term" value="P:L-histidine biosynthetic process"/>
    <property type="evidence" value="ECO:0007669"/>
    <property type="project" value="UniProtKB-UniPathway"/>
</dbReference>
<keyword evidence="8 14" id="KW-0808">Transferase</keyword>
<accession>A0A0W0WZK7</accession>